<evidence type="ECO:0000313" key="2">
    <source>
        <dbReference type="Proteomes" id="UP000001192"/>
    </source>
</evidence>
<gene>
    <name evidence="1" type="ordered locus">Bphy_7570</name>
</gene>
<dbReference type="AlphaFoldDB" id="B2JXZ5"/>
<sequence length="110" mass="12206">MPRFAERGSDEGEFVVADEDRAILAYRIAPADLAHYGLLVEKEEPFCVVRFNGAVFQTLGPPNNEELVQHVLYAKGLCPYGAYEVLGSEPGCGVMAKHCAAPFHLHFRRQ</sequence>
<name>B2JXZ5_PARP8</name>
<reference evidence="2" key="1">
    <citation type="journal article" date="2014" name="Stand. Genomic Sci.">
        <title>Complete genome sequence of Burkholderia phymatum STM815(T), a broad host range and efficient nitrogen-fixing symbiont of Mimosa species.</title>
        <authorList>
            <person name="Moulin L."/>
            <person name="Klonowska A."/>
            <person name="Caroline B."/>
            <person name="Booth K."/>
            <person name="Vriezen J.A."/>
            <person name="Melkonian R."/>
            <person name="James E.K."/>
            <person name="Young J.P."/>
            <person name="Bena G."/>
            <person name="Hauser L."/>
            <person name="Land M."/>
            <person name="Kyrpides N."/>
            <person name="Bruce D."/>
            <person name="Chain P."/>
            <person name="Copeland A."/>
            <person name="Pitluck S."/>
            <person name="Woyke T."/>
            <person name="Lizotte-Waniewski M."/>
            <person name="Bristow J."/>
            <person name="Riley M."/>
        </authorList>
    </citation>
    <scope>NUCLEOTIDE SEQUENCE [LARGE SCALE GENOMIC DNA]</scope>
    <source>
        <strain evidence="2">DSM 17167 / CIP 108236 / LMG 21445 / STM815</strain>
        <plasmid evidence="2">Plasmid pBPHY02</plasmid>
    </source>
</reference>
<proteinExistence type="predicted"/>
<protein>
    <submittedName>
        <fullName evidence="1">Uncharacterized protein</fullName>
    </submittedName>
</protein>
<keyword evidence="1" id="KW-0614">Plasmid</keyword>
<geneLocation type="plasmid" evidence="1 2">
    <name>pBPHY02</name>
</geneLocation>
<dbReference type="EMBL" id="CP001046">
    <property type="protein sequence ID" value="ACC76503.1"/>
    <property type="molecule type" value="Genomic_DNA"/>
</dbReference>
<evidence type="ECO:0000313" key="1">
    <source>
        <dbReference type="EMBL" id="ACC76503.1"/>
    </source>
</evidence>
<accession>B2JXZ5</accession>
<organism evidence="1 2">
    <name type="scientific">Paraburkholderia phymatum (strain DSM 17167 / CIP 108236 / LMG 21445 / STM815)</name>
    <name type="common">Burkholderia phymatum</name>
    <dbReference type="NCBI Taxonomy" id="391038"/>
    <lineage>
        <taxon>Bacteria</taxon>
        <taxon>Pseudomonadati</taxon>
        <taxon>Pseudomonadota</taxon>
        <taxon>Betaproteobacteria</taxon>
        <taxon>Burkholderiales</taxon>
        <taxon>Burkholderiaceae</taxon>
        <taxon>Paraburkholderia</taxon>
    </lineage>
</organism>
<keyword evidence="2" id="KW-1185">Reference proteome</keyword>
<dbReference type="eggNOG" id="ENOG50339Z0">
    <property type="taxonomic scope" value="Bacteria"/>
</dbReference>
<dbReference type="KEGG" id="bph:Bphy_7570"/>
<dbReference type="HOGENOM" id="CLU_2166248_0_0_4"/>
<dbReference type="Proteomes" id="UP000001192">
    <property type="component" value="Plasmid pBPHY02"/>
</dbReference>